<feature type="transmembrane region" description="Helical" evidence="7">
    <location>
        <begin position="110"/>
        <end position="128"/>
    </location>
</feature>
<dbReference type="Pfam" id="PF01694">
    <property type="entry name" value="Rhomboid"/>
    <property type="match status" value="1"/>
</dbReference>
<comment type="caution">
    <text evidence="9">The sequence shown here is derived from an EMBL/GenBank/DDBJ whole genome shotgun (WGS) entry which is preliminary data.</text>
</comment>
<name>A0ABT5T4X9_9RHOB</name>
<comment type="subcellular location">
    <subcellularLocation>
        <location evidence="1">Membrane</location>
        <topology evidence="1">Multi-pass membrane protein</topology>
    </subcellularLocation>
</comment>
<evidence type="ECO:0000256" key="6">
    <source>
        <dbReference type="ARBA" id="ARBA00023136"/>
    </source>
</evidence>
<keyword evidence="3 7" id="KW-0812">Transmembrane</keyword>
<dbReference type="PANTHER" id="PTHR43731:SF14">
    <property type="entry name" value="PRESENILIN-ASSOCIATED RHOMBOID-LIKE PROTEIN, MITOCHONDRIAL"/>
    <property type="match status" value="1"/>
</dbReference>
<sequence length="216" mass="23305">MAPRNVTFQTRTNSPAVLVLVAITCLPEILLTLLGTISPNASQWRMTAIAYGAFWNGLLQGWEPLYLFQREAMFASYAFLHGGLMHLLGNMVAVLALGGIVVARIGQKGFLLLYAISAFGGAAGFALLSGSETPMVGASGAVFGLIGAWKFWEWQARQHFGSPMRPLWSSLIGLVILNIVLWVLLSGLLAWEAHLGGFLAGVLFAAIVTPTLRYRV</sequence>
<evidence type="ECO:0000259" key="8">
    <source>
        <dbReference type="Pfam" id="PF01694"/>
    </source>
</evidence>
<dbReference type="SUPFAM" id="SSF144091">
    <property type="entry name" value="Rhomboid-like"/>
    <property type="match status" value="1"/>
</dbReference>
<keyword evidence="6 7" id="KW-0472">Membrane</keyword>
<dbReference type="EMBL" id="JAQZSM010000001">
    <property type="protein sequence ID" value="MDD7969770.1"/>
    <property type="molecule type" value="Genomic_DNA"/>
</dbReference>
<feature type="transmembrane region" description="Helical" evidence="7">
    <location>
        <begin position="134"/>
        <end position="152"/>
    </location>
</feature>
<dbReference type="InterPro" id="IPR035952">
    <property type="entry name" value="Rhomboid-like_sf"/>
</dbReference>
<keyword evidence="4" id="KW-0378">Hydrolase</keyword>
<feature type="transmembrane region" description="Helical" evidence="7">
    <location>
        <begin position="44"/>
        <end position="62"/>
    </location>
</feature>
<accession>A0ABT5T4X9</accession>
<keyword evidence="9" id="KW-0645">Protease</keyword>
<evidence type="ECO:0000256" key="3">
    <source>
        <dbReference type="ARBA" id="ARBA00022692"/>
    </source>
</evidence>
<proteinExistence type="inferred from homology"/>
<protein>
    <submittedName>
        <fullName evidence="9">Rhomboid family intramembrane serine protease</fullName>
    </submittedName>
</protein>
<evidence type="ECO:0000256" key="4">
    <source>
        <dbReference type="ARBA" id="ARBA00022801"/>
    </source>
</evidence>
<keyword evidence="5 7" id="KW-1133">Transmembrane helix</keyword>
<comment type="similarity">
    <text evidence="2">Belongs to the peptidase S54 family.</text>
</comment>
<feature type="transmembrane region" description="Helical" evidence="7">
    <location>
        <begin position="16"/>
        <end position="37"/>
    </location>
</feature>
<feature type="transmembrane region" description="Helical" evidence="7">
    <location>
        <begin position="164"/>
        <end position="185"/>
    </location>
</feature>
<keyword evidence="10" id="KW-1185">Reference proteome</keyword>
<reference evidence="9" key="1">
    <citation type="submission" date="2023-02" db="EMBL/GenBank/DDBJ databases">
        <title>Description of Roseinatronobacter alkalisoli sp. nov., an alkaliphilic bacerium isolated from soda soil.</title>
        <authorList>
            <person name="Wei W."/>
        </authorList>
    </citation>
    <scope>NUCLEOTIDE SEQUENCE</scope>
    <source>
        <strain evidence="9">HJB301</strain>
    </source>
</reference>
<evidence type="ECO:0000256" key="5">
    <source>
        <dbReference type="ARBA" id="ARBA00022989"/>
    </source>
</evidence>
<feature type="domain" description="Peptidase S54 rhomboid" evidence="8">
    <location>
        <begin position="74"/>
        <end position="209"/>
    </location>
</feature>
<evidence type="ECO:0000256" key="7">
    <source>
        <dbReference type="SAM" id="Phobius"/>
    </source>
</evidence>
<dbReference type="InterPro" id="IPR022764">
    <property type="entry name" value="Peptidase_S54_rhomboid_dom"/>
</dbReference>
<evidence type="ECO:0000256" key="2">
    <source>
        <dbReference type="ARBA" id="ARBA00009045"/>
    </source>
</evidence>
<evidence type="ECO:0000313" key="9">
    <source>
        <dbReference type="EMBL" id="MDD7969770.1"/>
    </source>
</evidence>
<evidence type="ECO:0000256" key="1">
    <source>
        <dbReference type="ARBA" id="ARBA00004141"/>
    </source>
</evidence>
<feature type="transmembrane region" description="Helical" evidence="7">
    <location>
        <begin position="74"/>
        <end position="103"/>
    </location>
</feature>
<dbReference type="PANTHER" id="PTHR43731">
    <property type="entry name" value="RHOMBOID PROTEASE"/>
    <property type="match status" value="1"/>
</dbReference>
<organism evidence="9 10">
    <name type="scientific">Roseinatronobacter alkalisoli</name>
    <dbReference type="NCBI Taxonomy" id="3028235"/>
    <lineage>
        <taxon>Bacteria</taxon>
        <taxon>Pseudomonadati</taxon>
        <taxon>Pseudomonadota</taxon>
        <taxon>Alphaproteobacteria</taxon>
        <taxon>Rhodobacterales</taxon>
        <taxon>Paracoccaceae</taxon>
        <taxon>Roseinatronobacter</taxon>
    </lineage>
</organism>
<dbReference type="Proteomes" id="UP001431784">
    <property type="component" value="Unassembled WGS sequence"/>
</dbReference>
<feature type="transmembrane region" description="Helical" evidence="7">
    <location>
        <begin position="191"/>
        <end position="212"/>
    </location>
</feature>
<gene>
    <name evidence="9" type="ORF">PUT78_01545</name>
</gene>
<dbReference type="GO" id="GO:0006508">
    <property type="term" value="P:proteolysis"/>
    <property type="evidence" value="ECO:0007669"/>
    <property type="project" value="UniProtKB-KW"/>
</dbReference>
<evidence type="ECO:0000313" key="10">
    <source>
        <dbReference type="Proteomes" id="UP001431784"/>
    </source>
</evidence>
<dbReference type="GO" id="GO:0008233">
    <property type="term" value="F:peptidase activity"/>
    <property type="evidence" value="ECO:0007669"/>
    <property type="project" value="UniProtKB-KW"/>
</dbReference>
<dbReference type="Gene3D" id="1.20.1540.10">
    <property type="entry name" value="Rhomboid-like"/>
    <property type="match status" value="1"/>
</dbReference>
<dbReference type="InterPro" id="IPR050925">
    <property type="entry name" value="Rhomboid_protease_S54"/>
</dbReference>